<organism evidence="2 3">
    <name type="scientific">Herbaspirillum lusitanum</name>
    <dbReference type="NCBI Taxonomy" id="213312"/>
    <lineage>
        <taxon>Bacteria</taxon>
        <taxon>Pseudomonadati</taxon>
        <taxon>Pseudomonadota</taxon>
        <taxon>Betaproteobacteria</taxon>
        <taxon>Burkholderiales</taxon>
        <taxon>Oxalobacteraceae</taxon>
        <taxon>Herbaspirillum</taxon>
    </lineage>
</organism>
<dbReference type="PROSITE" id="PS00571">
    <property type="entry name" value="AMIDASES"/>
    <property type="match status" value="1"/>
</dbReference>
<proteinExistence type="predicted"/>
<dbReference type="PANTHER" id="PTHR42678">
    <property type="entry name" value="AMIDASE"/>
    <property type="match status" value="1"/>
</dbReference>
<dbReference type="Proteomes" id="UP001629246">
    <property type="component" value="Unassembled WGS sequence"/>
</dbReference>
<sequence length="487" mass="52917">MSSFDVTERSIEELQSAQQCGLISARRLTLAYMARIRALDQRGPCINAVARINPHALRQADALDMERRGGSVRGLLHGIPVLVKDNFETIDMPTSGGSAVLKNFHPKNDAFQIRRLREAGAVILGKTTMHELAVGVTNASSLSGYTRNPYVLGRVPGGSSGGTGAAIAASFAAAGMGTDTAGSIRIPAANQSLIGLRVSAGLSSRSGIIPLSSTQDVAGPMARCVTDLAIMLDATVGTDPEDSSTLHAAQHIPLSYRNGLRTDAIQGITIGVLNNLFGTEVEDSEVALLIRRMLRVFANHGAELQEMHLPGLEAMVQESNVIRHEFKFDFTAYLRRHPQAPVQSLDQLIQQNMHHAEVDEVLKDRNRPLRQHNAEYKSALAARKRLRSLLQDEMCRNGIDVFAYPVMRRKAVLIGNPQTGVNAQLSSGTGLPAISIPGGYTEDGVPIGIEFLGKSFTEQQLLNLAYSWEKIMPIRRRPAYFPYVLPL</sequence>
<feature type="domain" description="Amidase" evidence="1">
    <location>
        <begin position="28"/>
        <end position="462"/>
    </location>
</feature>
<dbReference type="InterPro" id="IPR036928">
    <property type="entry name" value="AS_sf"/>
</dbReference>
<dbReference type="Pfam" id="PF01425">
    <property type="entry name" value="Amidase"/>
    <property type="match status" value="1"/>
</dbReference>
<keyword evidence="3" id="KW-1185">Reference proteome</keyword>
<name>A0ABW9A6E5_9BURK</name>
<accession>A0ABW9A6E5</accession>
<comment type="caution">
    <text evidence="2">The sequence shown here is derived from an EMBL/GenBank/DDBJ whole genome shotgun (WGS) entry which is preliminary data.</text>
</comment>
<gene>
    <name evidence="2" type="ORF">PQR62_09275</name>
</gene>
<evidence type="ECO:0000313" key="2">
    <source>
        <dbReference type="EMBL" id="MFL9924456.1"/>
    </source>
</evidence>
<dbReference type="SUPFAM" id="SSF75304">
    <property type="entry name" value="Amidase signature (AS) enzymes"/>
    <property type="match status" value="1"/>
</dbReference>
<evidence type="ECO:0000259" key="1">
    <source>
        <dbReference type="Pfam" id="PF01425"/>
    </source>
</evidence>
<dbReference type="InterPro" id="IPR020556">
    <property type="entry name" value="Amidase_CS"/>
</dbReference>
<evidence type="ECO:0000313" key="3">
    <source>
        <dbReference type="Proteomes" id="UP001629246"/>
    </source>
</evidence>
<dbReference type="RefSeq" id="WP_408157130.1">
    <property type="nucleotide sequence ID" value="NZ_JAQQFM010000004.1"/>
</dbReference>
<dbReference type="InterPro" id="IPR023631">
    <property type="entry name" value="Amidase_dom"/>
</dbReference>
<dbReference type="Gene3D" id="3.90.1300.10">
    <property type="entry name" value="Amidase signature (AS) domain"/>
    <property type="match status" value="1"/>
</dbReference>
<dbReference type="PANTHER" id="PTHR42678:SF5">
    <property type="entry name" value="GLUTAMYL-TRNA(GLN) AMIDOTRANSFERASE SUBUNIT A"/>
    <property type="match status" value="1"/>
</dbReference>
<reference evidence="2 3" key="1">
    <citation type="journal article" date="2024" name="Chem. Sci.">
        <title>Discovery of megapolipeptins by genome mining of a Burkholderiales bacteria collection.</title>
        <authorList>
            <person name="Paulo B.S."/>
            <person name="Recchia M.J.J."/>
            <person name="Lee S."/>
            <person name="Fergusson C.H."/>
            <person name="Romanowski S.B."/>
            <person name="Hernandez A."/>
            <person name="Krull N."/>
            <person name="Liu D.Y."/>
            <person name="Cavanagh H."/>
            <person name="Bos A."/>
            <person name="Gray C.A."/>
            <person name="Murphy B.T."/>
            <person name="Linington R.G."/>
            <person name="Eustaquio A.S."/>
        </authorList>
    </citation>
    <scope>NUCLEOTIDE SEQUENCE [LARGE SCALE GENOMIC DNA]</scope>
    <source>
        <strain evidence="2 3">RL21-008-BIB-A</strain>
    </source>
</reference>
<dbReference type="EMBL" id="JAQQFM010000004">
    <property type="protein sequence ID" value="MFL9924456.1"/>
    <property type="molecule type" value="Genomic_DNA"/>
</dbReference>
<protein>
    <submittedName>
        <fullName evidence="2">Amidase family protein</fullName>
    </submittedName>
</protein>